<dbReference type="Proteomes" id="UP001595693">
    <property type="component" value="Unassembled WGS sequence"/>
</dbReference>
<organism evidence="1 2">
    <name type="scientific">Acidovorax facilis</name>
    <dbReference type="NCBI Taxonomy" id="12917"/>
    <lineage>
        <taxon>Bacteria</taxon>
        <taxon>Pseudomonadati</taxon>
        <taxon>Pseudomonadota</taxon>
        <taxon>Betaproteobacteria</taxon>
        <taxon>Burkholderiales</taxon>
        <taxon>Comamonadaceae</taxon>
        <taxon>Acidovorax</taxon>
    </lineage>
</organism>
<reference evidence="2" key="1">
    <citation type="journal article" date="2019" name="Int. J. Syst. Evol. Microbiol.">
        <title>The Global Catalogue of Microorganisms (GCM) 10K type strain sequencing project: providing services to taxonomists for standard genome sequencing and annotation.</title>
        <authorList>
            <consortium name="The Broad Institute Genomics Platform"/>
            <consortium name="The Broad Institute Genome Sequencing Center for Infectious Disease"/>
            <person name="Wu L."/>
            <person name="Ma J."/>
        </authorList>
    </citation>
    <scope>NUCLEOTIDE SEQUENCE [LARGE SCALE GENOMIC DNA]</scope>
    <source>
        <strain evidence="2">CCUG 2113</strain>
    </source>
</reference>
<keyword evidence="2" id="KW-1185">Reference proteome</keyword>
<sequence>MTRLLKDLPAARKASAEAQAKVKAENLKAELLSTLITIDQRFTLCAEAGASAAEAYDSFYQGFVRAAIAKAQGEPHE</sequence>
<protein>
    <submittedName>
        <fullName evidence="1">Uncharacterized protein</fullName>
    </submittedName>
</protein>
<name>A0ABV8DAT2_9BURK</name>
<proteinExistence type="predicted"/>
<dbReference type="EMBL" id="JBHSAJ010000037">
    <property type="protein sequence ID" value="MFC3935673.1"/>
    <property type="molecule type" value="Genomic_DNA"/>
</dbReference>
<evidence type="ECO:0000313" key="2">
    <source>
        <dbReference type="Proteomes" id="UP001595693"/>
    </source>
</evidence>
<comment type="caution">
    <text evidence="1">The sequence shown here is derived from an EMBL/GenBank/DDBJ whole genome shotgun (WGS) entry which is preliminary data.</text>
</comment>
<dbReference type="RefSeq" id="WP_055396540.1">
    <property type="nucleotide sequence ID" value="NZ_JAMXAX010000009.1"/>
</dbReference>
<evidence type="ECO:0000313" key="1">
    <source>
        <dbReference type="EMBL" id="MFC3935673.1"/>
    </source>
</evidence>
<gene>
    <name evidence="1" type="ORF">ACFOW3_13710</name>
</gene>
<accession>A0ABV8DAT2</accession>